<evidence type="ECO:0000256" key="14">
    <source>
        <dbReference type="ARBA" id="ARBA00023180"/>
    </source>
</evidence>
<dbReference type="GO" id="GO:0005576">
    <property type="term" value="C:extracellular region"/>
    <property type="evidence" value="ECO:0007669"/>
    <property type="project" value="UniProtKB-SubCell"/>
</dbReference>
<dbReference type="InterPro" id="IPR050278">
    <property type="entry name" value="Serine_Prot_S9B/DPPIV"/>
</dbReference>
<feature type="domain" description="Peptidase S9 prolyl oligopeptidase catalytic" evidence="18">
    <location>
        <begin position="627"/>
        <end position="827"/>
    </location>
</feature>
<keyword evidence="7 17" id="KW-0812">Transmembrane</keyword>
<dbReference type="InterPro" id="IPR029058">
    <property type="entry name" value="AB_hydrolase_fold"/>
</dbReference>
<evidence type="ECO:0000256" key="3">
    <source>
        <dbReference type="ARBA" id="ARBA00010036"/>
    </source>
</evidence>
<dbReference type="EnsemblMetazoa" id="XM_006559825">
    <property type="protein sequence ID" value="XP_006559888"/>
    <property type="gene ID" value="LOC411229"/>
</dbReference>
<evidence type="ECO:0000256" key="8">
    <source>
        <dbReference type="ARBA" id="ARBA00022729"/>
    </source>
</evidence>
<dbReference type="GO" id="GO:0008239">
    <property type="term" value="F:dipeptidyl-peptidase activity"/>
    <property type="evidence" value="ECO:0007669"/>
    <property type="project" value="TreeGrafter"/>
</dbReference>
<keyword evidence="4" id="KW-0031">Aminopeptidase</keyword>
<evidence type="ECO:0000256" key="12">
    <source>
        <dbReference type="ARBA" id="ARBA00022989"/>
    </source>
</evidence>
<keyword evidence="13 17" id="KW-0472">Membrane</keyword>
<dbReference type="PANTHER" id="PTHR11731">
    <property type="entry name" value="PROTEASE FAMILY S9B,C DIPEPTIDYL-PEPTIDASE IV-RELATED"/>
    <property type="match status" value="1"/>
</dbReference>
<reference evidence="20" key="1">
    <citation type="submission" date="2021-01" db="UniProtKB">
        <authorList>
            <consortium name="EnsemblMetazoa"/>
        </authorList>
    </citation>
    <scope>IDENTIFICATION</scope>
    <source>
        <strain evidence="20">DH4</strain>
    </source>
</reference>
<evidence type="ECO:0000256" key="4">
    <source>
        <dbReference type="ARBA" id="ARBA00022438"/>
    </source>
</evidence>
<evidence type="ECO:0000256" key="5">
    <source>
        <dbReference type="ARBA" id="ARBA00022525"/>
    </source>
</evidence>
<evidence type="ECO:0000256" key="13">
    <source>
        <dbReference type="ARBA" id="ARBA00023136"/>
    </source>
</evidence>
<evidence type="ECO:0000313" key="20">
    <source>
        <dbReference type="EnsemblMetazoa" id="XP_006559888"/>
    </source>
</evidence>
<dbReference type="Proteomes" id="UP000005203">
    <property type="component" value="Linkage group LG7"/>
</dbReference>
<dbReference type="SUPFAM" id="SSF53474">
    <property type="entry name" value="alpha/beta-Hydrolases"/>
    <property type="match status" value="1"/>
</dbReference>
<dbReference type="Pfam" id="PF00930">
    <property type="entry name" value="DPPIV_N"/>
    <property type="match status" value="1"/>
</dbReference>
<evidence type="ECO:0000256" key="6">
    <source>
        <dbReference type="ARBA" id="ARBA00022670"/>
    </source>
</evidence>
<dbReference type="InterPro" id="IPR001375">
    <property type="entry name" value="Peptidase_S9_cat"/>
</dbReference>
<keyword evidence="8" id="KW-0732">Signal</keyword>
<evidence type="ECO:0000259" key="19">
    <source>
        <dbReference type="Pfam" id="PF00930"/>
    </source>
</evidence>
<name>A0A7M7GLK1_APIME</name>
<feature type="transmembrane region" description="Helical" evidence="17">
    <location>
        <begin position="58"/>
        <end position="79"/>
    </location>
</feature>
<protein>
    <recommendedName>
        <fullName evidence="16">Venom dipeptidyl peptidase 4</fullName>
    </recommendedName>
</protein>
<evidence type="ECO:0000256" key="11">
    <source>
        <dbReference type="ARBA" id="ARBA00022968"/>
    </source>
</evidence>
<dbReference type="GO" id="GO:0004177">
    <property type="term" value="F:aminopeptidase activity"/>
    <property type="evidence" value="ECO:0007669"/>
    <property type="project" value="UniProtKB-KW"/>
</dbReference>
<reference evidence="22" key="2">
    <citation type="submission" date="2025-04" db="UniProtKB">
        <authorList>
            <consortium name="RefSeq"/>
        </authorList>
    </citation>
    <scope>IDENTIFICATION</scope>
    <source>
        <strain evidence="22">DH4</strain>
        <tissue evidence="22">Whole body</tissue>
    </source>
</reference>
<dbReference type="GeneID" id="411229"/>
<dbReference type="SUPFAM" id="SSF82171">
    <property type="entry name" value="DPP6 N-terminal domain-like"/>
    <property type="match status" value="1"/>
</dbReference>
<evidence type="ECO:0000256" key="1">
    <source>
        <dbReference type="ARBA" id="ARBA00004606"/>
    </source>
</evidence>
<dbReference type="GO" id="GO:0008236">
    <property type="term" value="F:serine-type peptidase activity"/>
    <property type="evidence" value="ECO:0007669"/>
    <property type="project" value="UniProtKB-KW"/>
</dbReference>
<dbReference type="Gene3D" id="3.40.50.1820">
    <property type="entry name" value="alpha/beta hydrolase"/>
    <property type="match status" value="1"/>
</dbReference>
<dbReference type="OrthoDB" id="16520at2759"/>
<evidence type="ECO:0000256" key="16">
    <source>
        <dbReference type="ARBA" id="ARBA00072929"/>
    </source>
</evidence>
<keyword evidence="12 17" id="KW-1133">Transmembrane helix</keyword>
<dbReference type="GO" id="GO:0006508">
    <property type="term" value="P:proteolysis"/>
    <property type="evidence" value="ECO:0007669"/>
    <property type="project" value="UniProtKB-KW"/>
</dbReference>
<keyword evidence="11" id="KW-0735">Signal-anchor</keyword>
<keyword evidence="21" id="KW-1185">Reference proteome</keyword>
<comment type="similarity">
    <text evidence="3">Belongs to the peptidase S9B family. DPPIV subfamily.</text>
</comment>
<evidence type="ECO:0000256" key="9">
    <source>
        <dbReference type="ARBA" id="ARBA00022801"/>
    </source>
</evidence>
<keyword evidence="6" id="KW-0645">Protease</keyword>
<accession>A0A8B6YX32</accession>
<dbReference type="PANTHER" id="PTHR11731:SF200">
    <property type="entry name" value="DIPEPTIDYL PEPTIDASE 10, ISOFORM B"/>
    <property type="match status" value="1"/>
</dbReference>
<proteinExistence type="inferred from homology"/>
<evidence type="ECO:0000259" key="18">
    <source>
        <dbReference type="Pfam" id="PF00326"/>
    </source>
</evidence>
<organism evidence="20">
    <name type="scientific">Apis mellifera</name>
    <name type="common">Honeybee</name>
    <dbReference type="NCBI Taxonomy" id="7460"/>
    <lineage>
        <taxon>Eukaryota</taxon>
        <taxon>Metazoa</taxon>
        <taxon>Ecdysozoa</taxon>
        <taxon>Arthropoda</taxon>
        <taxon>Hexapoda</taxon>
        <taxon>Insecta</taxon>
        <taxon>Pterygota</taxon>
        <taxon>Neoptera</taxon>
        <taxon>Endopterygota</taxon>
        <taxon>Hymenoptera</taxon>
        <taxon>Apocrita</taxon>
        <taxon>Aculeata</taxon>
        <taxon>Apoidea</taxon>
        <taxon>Anthophila</taxon>
        <taxon>Apidae</taxon>
        <taxon>Apis</taxon>
    </lineage>
</organism>
<evidence type="ECO:0000256" key="10">
    <source>
        <dbReference type="ARBA" id="ARBA00022825"/>
    </source>
</evidence>
<dbReference type="GO" id="GO:0005886">
    <property type="term" value="C:plasma membrane"/>
    <property type="evidence" value="ECO:0007669"/>
    <property type="project" value="TreeGrafter"/>
</dbReference>
<keyword evidence="14" id="KW-0325">Glycoprotein</keyword>
<dbReference type="AlphaFoldDB" id="A0A7M7GLK1"/>
<keyword evidence="10" id="KW-0720">Serine protease</keyword>
<evidence type="ECO:0000313" key="22">
    <source>
        <dbReference type="RefSeq" id="XP_006559888.1"/>
    </source>
</evidence>
<evidence type="ECO:0000313" key="21">
    <source>
        <dbReference type="Proteomes" id="UP000005203"/>
    </source>
</evidence>
<evidence type="ECO:0000256" key="2">
    <source>
        <dbReference type="ARBA" id="ARBA00004613"/>
    </source>
</evidence>
<dbReference type="FunFam" id="3.40.50.1820:FF:000003">
    <property type="entry name" value="Dipeptidyl peptidase 4"/>
    <property type="match status" value="1"/>
</dbReference>
<keyword evidence="9" id="KW-0378">Hydrolase</keyword>
<evidence type="ECO:0000256" key="7">
    <source>
        <dbReference type="ARBA" id="ARBA00022692"/>
    </source>
</evidence>
<evidence type="ECO:0000256" key="17">
    <source>
        <dbReference type="SAM" id="Phobius"/>
    </source>
</evidence>
<evidence type="ECO:0000256" key="15">
    <source>
        <dbReference type="ARBA" id="ARBA00037847"/>
    </source>
</evidence>
<dbReference type="Gene3D" id="2.140.10.30">
    <property type="entry name" value="Dipeptidylpeptidase IV, N-terminal domain"/>
    <property type="match status" value="1"/>
</dbReference>
<dbReference type="GO" id="GO:0012505">
    <property type="term" value="C:endomembrane system"/>
    <property type="evidence" value="ECO:0007669"/>
    <property type="project" value="UniProtKB-SubCell"/>
</dbReference>
<sequence>MPFPVRYFRHIALRLGFVLDRFNRTRLSTCSYVLFKTCSFLSYQDLMTKNKQRNWRRFLAGCLVAVVVLGLVIAATVLLTGSPDSSASRTPLASGISLEEWLAGSLSPKSFNGTWITGNEILYRDEIGNLLIYNVTSRKPRKILDSTNNVLILSFDYQLSADRKYLLLAINYQKLYRHTYLANYKIVNLDTLSESSLPGNDSVFLQLASWAPRGNALVYVYQNNIYYRPEAEVAVDYQITDTGVVGTVYNGVPDWVYEEEVFGSNKALWFSPSGNKLAFGYFDDSQTPIITIPFYGYPGSMSFQYTTAISIHYPKSGTTNPTVKLFYVDLEKVIQGNTNLTEIEHPNKLSTEERILSAVAFPTDNLVYATWMNRVQNRAYFHFCYVHGHLPNCTTALTHIESHGWVEQFEPPMFSDDGDTFLTILPKKQHDGSYWRHAVAITNVSSTTPRKTALTSGRFVVTEIVSWDQKKSYLYYLATTEEESAVQHLYRISTKGTSDRKPKCLTCGIVRETDRNRCLYNTAKFSTDHSNYVLTCAGPGVPDISIYNRNSTKMLTWEANEAVSEIIAEKSQPVVRRFKVPVPGGFEARVRLLIPPNADLSGATKYPMLIFVYGGPDSYQVTEKFDVDWGTYLVTNKSIIYATIDGRGSGLMDNGMLFAGYRNLGTVEIADQINVTRYLQDKLPFIDRTRTAIWGWSYGGYATGMTLAMDYHGVFKCGMSVAPVTDWALYDSIYTERFMGLPSDNLHGYEQGQLLNKVDNIKTKMYYLIHGTLDDNVHYQQSLLLAKVLEQKDILFRQQTYTDEDHGIAQSRAHLYHSLENFLDECYEAS</sequence>
<dbReference type="RefSeq" id="XP_006559888.1">
    <property type="nucleotide sequence ID" value="XM_006559825.3"/>
</dbReference>
<keyword evidence="5" id="KW-0964">Secreted</keyword>
<feature type="domain" description="Dipeptidylpeptidase IV N-terminal" evidence="19">
    <location>
        <begin position="160"/>
        <end position="542"/>
    </location>
</feature>
<gene>
    <name evidence="22" type="primary">LOC411229</name>
</gene>
<dbReference type="InterPro" id="IPR002469">
    <property type="entry name" value="Peptidase_S9B_N"/>
</dbReference>
<accession>A0A7M7GLK1</accession>
<dbReference type="Pfam" id="PF00326">
    <property type="entry name" value="Peptidase_S9"/>
    <property type="match status" value="1"/>
</dbReference>
<dbReference type="KEGG" id="ame:411229"/>
<comment type="subcellular location">
    <subcellularLocation>
        <location evidence="15">Endomembrane system</location>
        <topology evidence="15">Single-pass membrane protein</topology>
    </subcellularLocation>
    <subcellularLocation>
        <location evidence="1">Membrane</location>
        <topology evidence="1">Single-pass type II membrane protein</topology>
    </subcellularLocation>
    <subcellularLocation>
        <location evidence="2">Secreted</location>
    </subcellularLocation>
</comment>